<proteinExistence type="predicted"/>
<gene>
    <name evidence="1" type="ORF">BSOLF_1130</name>
</gene>
<accession>A0A2R6XZS9</accession>
<reference evidence="2" key="1">
    <citation type="journal article" date="2018" name="Sci. Rep.">
        <title>Lignite coal burning seam in the remote Altai Mountains harbors a hydrogen-driven thermophilic microbial community.</title>
        <authorList>
            <person name="Kadnikov V.V."/>
            <person name="Mardanov A.V."/>
            <person name="Ivasenko D.A."/>
            <person name="Antsiferov D.V."/>
            <person name="Beletsky A.V."/>
            <person name="Karnachuk O.V."/>
            <person name="Ravin N.V."/>
        </authorList>
    </citation>
    <scope>NUCLEOTIDE SEQUENCE [LARGE SCALE GENOMIC DNA]</scope>
</reference>
<evidence type="ECO:0000313" key="2">
    <source>
        <dbReference type="Proteomes" id="UP000244338"/>
    </source>
</evidence>
<dbReference type="Proteomes" id="UP000244338">
    <property type="component" value="Unassembled WGS sequence"/>
</dbReference>
<dbReference type="EMBL" id="PEBX01000060">
    <property type="protein sequence ID" value="PTQ55926.1"/>
    <property type="molecule type" value="Genomic_DNA"/>
</dbReference>
<dbReference type="Gene3D" id="3.40.190.10">
    <property type="entry name" value="Periplasmic binding protein-like II"/>
    <property type="match status" value="1"/>
</dbReference>
<dbReference type="AlphaFoldDB" id="A0A2R6XZS9"/>
<evidence type="ECO:0000313" key="1">
    <source>
        <dbReference type="EMBL" id="PTQ55926.1"/>
    </source>
</evidence>
<dbReference type="SUPFAM" id="SSF53850">
    <property type="entry name" value="Periplasmic binding protein-like II"/>
    <property type="match status" value="1"/>
</dbReference>
<organism evidence="1 2">
    <name type="scientific">Candidatus Carbonibacillus altaicus</name>
    <dbReference type="NCBI Taxonomy" id="2163959"/>
    <lineage>
        <taxon>Bacteria</taxon>
        <taxon>Bacillati</taxon>
        <taxon>Bacillota</taxon>
        <taxon>Bacilli</taxon>
        <taxon>Bacillales</taxon>
        <taxon>Candidatus Carbonibacillus</taxon>
    </lineage>
</organism>
<comment type="caution">
    <text evidence="1">The sequence shown here is derived from an EMBL/GenBank/DDBJ whole genome shotgun (WGS) entry which is preliminary data.</text>
</comment>
<name>A0A2R6XZS9_9BACL</name>
<sequence>MWAYEHMYTKGEPQGAVKAFLEYMLSDEVQDGPVVDLGFIPVSKMKVERDLSGNVTNK</sequence>
<protein>
    <submittedName>
        <fullName evidence="1">Phosphate ABC transporter, periplasmic phosphate-binding protein PstS</fullName>
    </submittedName>
</protein>